<comment type="function">
    <text evidence="1 12">Catalyzes the condensation of (S)-aspartate-beta-semialdehyde [(S)-ASA] and pyruvate to 4-hydroxy-tetrahydrodipicolinate (HTPA).</text>
</comment>
<evidence type="ECO:0000313" key="15">
    <source>
        <dbReference type="Proteomes" id="UP001596071"/>
    </source>
</evidence>
<evidence type="ECO:0000256" key="9">
    <source>
        <dbReference type="ARBA" id="ARBA00023239"/>
    </source>
</evidence>
<evidence type="ECO:0000256" key="2">
    <source>
        <dbReference type="ARBA" id="ARBA00005120"/>
    </source>
</evidence>
<dbReference type="CDD" id="cd00950">
    <property type="entry name" value="DHDPS"/>
    <property type="match status" value="1"/>
</dbReference>
<keyword evidence="15" id="KW-1185">Reference proteome</keyword>
<feature type="binding site" evidence="12">
    <location>
        <position position="46"/>
    </location>
    <ligand>
        <name>pyruvate</name>
        <dbReference type="ChEBI" id="CHEBI:15361"/>
    </ligand>
</feature>
<evidence type="ECO:0000256" key="1">
    <source>
        <dbReference type="ARBA" id="ARBA00003294"/>
    </source>
</evidence>
<keyword evidence="10 12" id="KW-0704">Schiff base</keyword>
<dbReference type="Proteomes" id="UP001596071">
    <property type="component" value="Unassembled WGS sequence"/>
</dbReference>
<comment type="caution">
    <text evidence="14">The sequence shown here is derived from an EMBL/GenBank/DDBJ whole genome shotgun (WGS) entry which is preliminary data.</text>
</comment>
<sequence length="297" mass="31831">MELGQIGTAMVTPFSYAGDIDFDLTEKLIEHLIATGTDSLIVCGTTGESPTLNHQEKSDLFKYAIEIVNKRIPVIAGTGTFNTAESIKLTKQADELGADGIMLVTPYYNKPDQKGIVTHFAHIAKETELPIMLYNIPGRAAVNMEAGTVIELSKIKNIRAVKEASGSLDQMSEIISGTDNGFKVYSGDDALTLPVLSIGGDGVISVASHIAGSEMQRMITAYRSGDTANAALMHRTLLPLFNAVFSAPNPVPVKYALAKMGIDTGGVRMPLVAGLGEGASAFDKVWDKFKENEHVFH</sequence>
<comment type="pathway">
    <text evidence="2 12">Amino-acid biosynthesis; L-lysine biosynthesis via DAP pathway; (S)-tetrahydrodipicolinate from L-aspartate: step 3/4.</text>
</comment>
<accession>A0ABW0TVW3</accession>
<keyword evidence="6 12" id="KW-0028">Amino-acid biosynthesis</keyword>
<comment type="caution">
    <text evidence="12">Was originally thought to be a dihydrodipicolinate synthase (DHDPS), catalyzing the condensation of (S)-aspartate-beta-semialdehyde [(S)-ASA] and pyruvate to dihydrodipicolinate (DHDP). However, it was shown in E.coli that the product of the enzymatic reaction is not dihydrodipicolinate but in fact (4S)-4-hydroxy-2,3,4,5-tetrahydro-(2S)-dipicolinic acid (HTPA), and that the consecutive dehydration reaction leading to DHDP is not spontaneous but catalyzed by DapB.</text>
</comment>
<dbReference type="SMART" id="SM01130">
    <property type="entry name" value="DHDPS"/>
    <property type="match status" value="1"/>
</dbReference>
<dbReference type="GO" id="GO:0008840">
    <property type="term" value="F:4-hydroxy-tetrahydrodipicolinate synthase activity"/>
    <property type="evidence" value="ECO:0007669"/>
    <property type="project" value="UniProtKB-EC"/>
</dbReference>
<evidence type="ECO:0000256" key="10">
    <source>
        <dbReference type="ARBA" id="ARBA00023270"/>
    </source>
</evidence>
<keyword evidence="7 12" id="KW-0220">Diaminopimelate biosynthesis</keyword>
<dbReference type="InterPro" id="IPR020624">
    <property type="entry name" value="Schiff_base-form_aldolases_CS"/>
</dbReference>
<evidence type="ECO:0000313" key="14">
    <source>
        <dbReference type="EMBL" id="MFC5603117.1"/>
    </source>
</evidence>
<comment type="subcellular location">
    <subcellularLocation>
        <location evidence="12">Cytoplasm</location>
    </subcellularLocation>
</comment>
<evidence type="ECO:0000256" key="11">
    <source>
        <dbReference type="ARBA" id="ARBA00047836"/>
    </source>
</evidence>
<dbReference type="PROSITE" id="PS00666">
    <property type="entry name" value="DHDPS_2"/>
    <property type="match status" value="1"/>
</dbReference>
<evidence type="ECO:0000256" key="4">
    <source>
        <dbReference type="ARBA" id="ARBA00012086"/>
    </source>
</evidence>
<evidence type="ECO:0000256" key="13">
    <source>
        <dbReference type="PIRNR" id="PIRNR001365"/>
    </source>
</evidence>
<dbReference type="SUPFAM" id="SSF51569">
    <property type="entry name" value="Aldolase"/>
    <property type="match status" value="1"/>
</dbReference>
<evidence type="ECO:0000256" key="12">
    <source>
        <dbReference type="HAMAP-Rule" id="MF_00418"/>
    </source>
</evidence>
<feature type="site" description="Part of a proton relay during catalysis" evidence="12">
    <location>
        <position position="45"/>
    </location>
</feature>
<comment type="catalytic activity">
    <reaction evidence="11 12">
        <text>L-aspartate 4-semialdehyde + pyruvate = (2S,4S)-4-hydroxy-2,3,4,5-tetrahydrodipicolinate + H2O + H(+)</text>
        <dbReference type="Rhea" id="RHEA:34171"/>
        <dbReference type="ChEBI" id="CHEBI:15361"/>
        <dbReference type="ChEBI" id="CHEBI:15377"/>
        <dbReference type="ChEBI" id="CHEBI:15378"/>
        <dbReference type="ChEBI" id="CHEBI:67139"/>
        <dbReference type="ChEBI" id="CHEBI:537519"/>
        <dbReference type="EC" id="4.3.3.7"/>
    </reaction>
</comment>
<evidence type="ECO:0000256" key="8">
    <source>
        <dbReference type="ARBA" id="ARBA00023154"/>
    </source>
</evidence>
<keyword evidence="8 12" id="KW-0457">Lysine biosynthesis</keyword>
<dbReference type="InterPro" id="IPR013785">
    <property type="entry name" value="Aldolase_TIM"/>
</dbReference>
<feature type="binding site" evidence="12">
    <location>
        <position position="204"/>
    </location>
    <ligand>
        <name>pyruvate</name>
        <dbReference type="ChEBI" id="CHEBI:15361"/>
    </ligand>
</feature>
<dbReference type="PIRSF" id="PIRSF001365">
    <property type="entry name" value="DHDPS"/>
    <property type="match status" value="1"/>
</dbReference>
<dbReference type="PRINTS" id="PR00146">
    <property type="entry name" value="DHPICSNTHASE"/>
</dbReference>
<dbReference type="PANTHER" id="PTHR12128">
    <property type="entry name" value="DIHYDRODIPICOLINATE SYNTHASE"/>
    <property type="match status" value="1"/>
</dbReference>
<organism evidence="14 15">
    <name type="scientific">Sporosarcina koreensis</name>
    <dbReference type="NCBI Taxonomy" id="334735"/>
    <lineage>
        <taxon>Bacteria</taxon>
        <taxon>Bacillati</taxon>
        <taxon>Bacillota</taxon>
        <taxon>Bacilli</taxon>
        <taxon>Bacillales</taxon>
        <taxon>Caryophanaceae</taxon>
        <taxon>Sporosarcina</taxon>
    </lineage>
</organism>
<proteinExistence type="inferred from homology"/>
<dbReference type="NCBIfam" id="TIGR00674">
    <property type="entry name" value="dapA"/>
    <property type="match status" value="1"/>
</dbReference>
<dbReference type="PROSITE" id="PS00665">
    <property type="entry name" value="DHDPS_1"/>
    <property type="match status" value="1"/>
</dbReference>
<dbReference type="RefSeq" id="WP_381443412.1">
    <property type="nucleotide sequence ID" value="NZ_JBHSNP010000011.1"/>
</dbReference>
<protein>
    <recommendedName>
        <fullName evidence="4 12">4-hydroxy-tetrahydrodipicolinate synthase</fullName>
        <shortName evidence="12">HTPA synthase</shortName>
        <ecNumber evidence="4 12">4.3.3.7</ecNumber>
    </recommendedName>
</protein>
<dbReference type="EMBL" id="JBHSNP010000011">
    <property type="protein sequence ID" value="MFC5603117.1"/>
    <property type="molecule type" value="Genomic_DNA"/>
</dbReference>
<dbReference type="Gene3D" id="3.20.20.70">
    <property type="entry name" value="Aldolase class I"/>
    <property type="match status" value="1"/>
</dbReference>
<dbReference type="InterPro" id="IPR005263">
    <property type="entry name" value="DapA"/>
</dbReference>
<comment type="subunit">
    <text evidence="12">Homotetramer; dimer of dimers.</text>
</comment>
<gene>
    <name evidence="12 14" type="primary">dapA</name>
    <name evidence="14" type="ORF">ACFPTP_07755</name>
</gene>
<feature type="site" description="Part of a proton relay during catalysis" evidence="12">
    <location>
        <position position="108"/>
    </location>
</feature>
<comment type="similarity">
    <text evidence="3 12 13">Belongs to the DapA family.</text>
</comment>
<evidence type="ECO:0000256" key="5">
    <source>
        <dbReference type="ARBA" id="ARBA00022490"/>
    </source>
</evidence>
<dbReference type="Pfam" id="PF00701">
    <property type="entry name" value="DHDPS"/>
    <property type="match status" value="1"/>
</dbReference>
<feature type="active site" description="Schiff-base intermediate with substrate" evidence="12">
    <location>
        <position position="162"/>
    </location>
</feature>
<evidence type="ECO:0000256" key="6">
    <source>
        <dbReference type="ARBA" id="ARBA00022605"/>
    </source>
</evidence>
<dbReference type="HAMAP" id="MF_00418">
    <property type="entry name" value="DapA"/>
    <property type="match status" value="1"/>
</dbReference>
<dbReference type="InterPro" id="IPR002220">
    <property type="entry name" value="DapA-like"/>
</dbReference>
<dbReference type="PANTHER" id="PTHR12128:SF66">
    <property type="entry name" value="4-HYDROXY-2-OXOGLUTARATE ALDOLASE, MITOCHONDRIAL"/>
    <property type="match status" value="1"/>
</dbReference>
<keyword evidence="9 12" id="KW-0456">Lyase</keyword>
<name>A0ABW0TVW3_9BACL</name>
<evidence type="ECO:0000256" key="3">
    <source>
        <dbReference type="ARBA" id="ARBA00007592"/>
    </source>
</evidence>
<feature type="active site" description="Proton donor/acceptor" evidence="12">
    <location>
        <position position="134"/>
    </location>
</feature>
<reference evidence="15" key="1">
    <citation type="journal article" date="2019" name="Int. J. Syst. Evol. Microbiol.">
        <title>The Global Catalogue of Microorganisms (GCM) 10K type strain sequencing project: providing services to taxonomists for standard genome sequencing and annotation.</title>
        <authorList>
            <consortium name="The Broad Institute Genomics Platform"/>
            <consortium name="The Broad Institute Genome Sequencing Center for Infectious Disease"/>
            <person name="Wu L."/>
            <person name="Ma J."/>
        </authorList>
    </citation>
    <scope>NUCLEOTIDE SEQUENCE [LARGE SCALE GENOMIC DNA]</scope>
    <source>
        <strain evidence="15">KACC 11299</strain>
    </source>
</reference>
<evidence type="ECO:0000256" key="7">
    <source>
        <dbReference type="ARBA" id="ARBA00022915"/>
    </source>
</evidence>
<dbReference type="InterPro" id="IPR020625">
    <property type="entry name" value="Schiff_base-form_aldolases_AS"/>
</dbReference>
<keyword evidence="5 12" id="KW-0963">Cytoplasm</keyword>
<dbReference type="EC" id="4.3.3.7" evidence="4 12"/>